<reference evidence="2" key="1">
    <citation type="journal article" date="2021" name="Proc. Natl. Acad. Sci. U.S.A.">
        <title>A Catalog of Tens of Thousands of Viruses from Human Metagenomes Reveals Hidden Associations with Chronic Diseases.</title>
        <authorList>
            <person name="Tisza M.J."/>
            <person name="Buck C.B."/>
        </authorList>
    </citation>
    <scope>NUCLEOTIDE SEQUENCE</scope>
    <source>
        <strain evidence="2">CtNnv6</strain>
    </source>
</reference>
<dbReference type="EMBL" id="BK015321">
    <property type="protein sequence ID" value="DAE01218.1"/>
    <property type="molecule type" value="Genomic_DNA"/>
</dbReference>
<sequence length="54" mass="5814">MVAGGAHATRISITPMAAWRFRPTCWATSCTPFTRGSTRPTKSSRRCGARCSAP</sequence>
<accession>A0A8S5P2L6</accession>
<evidence type="ECO:0000256" key="1">
    <source>
        <dbReference type="SAM" id="MobiDB-lite"/>
    </source>
</evidence>
<proteinExistence type="predicted"/>
<organism evidence="2">
    <name type="scientific">Myoviridae sp. ctNnv6</name>
    <dbReference type="NCBI Taxonomy" id="2825091"/>
    <lineage>
        <taxon>Viruses</taxon>
        <taxon>Duplodnaviria</taxon>
        <taxon>Heunggongvirae</taxon>
        <taxon>Uroviricota</taxon>
        <taxon>Caudoviricetes</taxon>
    </lineage>
</organism>
<feature type="region of interest" description="Disordered" evidence="1">
    <location>
        <begin position="34"/>
        <end position="54"/>
    </location>
</feature>
<name>A0A8S5P2L6_9CAUD</name>
<evidence type="ECO:0000313" key="2">
    <source>
        <dbReference type="EMBL" id="DAE01218.1"/>
    </source>
</evidence>
<protein>
    <submittedName>
        <fullName evidence="2">Uncharacterized protein</fullName>
    </submittedName>
</protein>